<keyword evidence="7" id="KW-0630">Potassium</keyword>
<organism evidence="12 13">
    <name type="scientific">Chryseobacterium carnipullorum</name>
    <dbReference type="NCBI Taxonomy" id="1124835"/>
    <lineage>
        <taxon>Bacteria</taxon>
        <taxon>Pseudomonadati</taxon>
        <taxon>Bacteroidota</taxon>
        <taxon>Flavobacteriia</taxon>
        <taxon>Flavobacteriales</taxon>
        <taxon>Weeksellaceae</taxon>
        <taxon>Chryseobacterium group</taxon>
        <taxon>Chryseobacterium</taxon>
    </lineage>
</organism>
<dbReference type="Pfam" id="PF02669">
    <property type="entry name" value="KdpC"/>
    <property type="match status" value="1"/>
</dbReference>
<keyword evidence="4" id="KW-0812">Transmembrane</keyword>
<evidence type="ECO:0000256" key="7">
    <source>
        <dbReference type="ARBA" id="ARBA00022958"/>
    </source>
</evidence>
<dbReference type="PANTHER" id="PTHR30042">
    <property type="entry name" value="POTASSIUM-TRANSPORTING ATPASE C CHAIN"/>
    <property type="match status" value="1"/>
</dbReference>
<evidence type="ECO:0000256" key="3">
    <source>
        <dbReference type="ARBA" id="ARBA00022538"/>
    </source>
</evidence>
<evidence type="ECO:0000256" key="1">
    <source>
        <dbReference type="ARBA" id="ARBA00022448"/>
    </source>
</evidence>
<evidence type="ECO:0000256" key="10">
    <source>
        <dbReference type="ARBA" id="ARBA00023136"/>
    </source>
</evidence>
<dbReference type="InterPro" id="IPR003820">
    <property type="entry name" value="KdpC"/>
</dbReference>
<evidence type="ECO:0000313" key="13">
    <source>
        <dbReference type="Proteomes" id="UP000255224"/>
    </source>
</evidence>
<dbReference type="STRING" id="297244.SAMN05421639_102645"/>
<keyword evidence="6" id="KW-0067">ATP-binding</keyword>
<dbReference type="EMBL" id="UFVQ01000003">
    <property type="protein sequence ID" value="STD05629.1"/>
    <property type="molecule type" value="Genomic_DNA"/>
</dbReference>
<evidence type="ECO:0000256" key="11">
    <source>
        <dbReference type="SAM" id="MobiDB-lite"/>
    </source>
</evidence>
<protein>
    <submittedName>
        <fullName evidence="12">Potassium-transporting ATPase subunit C</fullName>
    </submittedName>
</protein>
<feature type="region of interest" description="Disordered" evidence="11">
    <location>
        <begin position="1"/>
        <end position="51"/>
    </location>
</feature>
<keyword evidence="5" id="KW-0547">Nucleotide-binding</keyword>
<dbReference type="GO" id="GO:0008556">
    <property type="term" value="F:P-type potassium transmembrane transporter activity"/>
    <property type="evidence" value="ECO:0007669"/>
    <property type="project" value="InterPro"/>
</dbReference>
<feature type="compositionally biased region" description="Basic and acidic residues" evidence="11">
    <location>
        <begin position="1"/>
        <end position="17"/>
    </location>
</feature>
<dbReference type="PANTHER" id="PTHR30042:SF2">
    <property type="entry name" value="POTASSIUM-TRANSPORTING ATPASE KDPC SUBUNIT"/>
    <property type="match status" value="1"/>
</dbReference>
<accession>A0A376EA80</accession>
<keyword evidence="9" id="KW-0406">Ion transport</keyword>
<evidence type="ECO:0000256" key="6">
    <source>
        <dbReference type="ARBA" id="ARBA00022840"/>
    </source>
</evidence>
<evidence type="ECO:0000256" key="2">
    <source>
        <dbReference type="ARBA" id="ARBA00022475"/>
    </source>
</evidence>
<proteinExistence type="predicted"/>
<name>A0A376EA80_CHRCU</name>
<evidence type="ECO:0000256" key="4">
    <source>
        <dbReference type="ARBA" id="ARBA00022692"/>
    </source>
</evidence>
<evidence type="ECO:0000256" key="9">
    <source>
        <dbReference type="ARBA" id="ARBA00023065"/>
    </source>
</evidence>
<evidence type="ECO:0000256" key="5">
    <source>
        <dbReference type="ARBA" id="ARBA00022741"/>
    </source>
</evidence>
<evidence type="ECO:0000256" key="8">
    <source>
        <dbReference type="ARBA" id="ARBA00022989"/>
    </source>
</evidence>
<dbReference type="Proteomes" id="UP000255224">
    <property type="component" value="Unassembled WGS sequence"/>
</dbReference>
<dbReference type="GO" id="GO:0005524">
    <property type="term" value="F:ATP binding"/>
    <property type="evidence" value="ECO:0007669"/>
    <property type="project" value="UniProtKB-KW"/>
</dbReference>
<keyword evidence="3" id="KW-0633">Potassium transport</keyword>
<sequence>MQKSLRKTDRSFMRISDRNLNQKKYFHGRPSSVNYNAAGSGGSNKGPSNKEYLETVQKRIDTLKMEHPGMENTKVPVELVTASGSGLDPDISEEGALYQVKRIAEVRNISEEKVRDLVKNQTRKTVFRTSRSVKNKCTEA</sequence>
<keyword evidence="2" id="KW-1003">Cell membrane</keyword>
<keyword evidence="10" id="KW-0472">Membrane</keyword>
<keyword evidence="8" id="KW-1133">Transmembrane helix</keyword>
<evidence type="ECO:0000313" key="12">
    <source>
        <dbReference type="EMBL" id="STD05629.1"/>
    </source>
</evidence>
<gene>
    <name evidence="12" type="ORF">NCTC13533_03876</name>
</gene>
<reference evidence="12 13" key="1">
    <citation type="submission" date="2018-06" db="EMBL/GenBank/DDBJ databases">
        <authorList>
            <consortium name="Pathogen Informatics"/>
            <person name="Doyle S."/>
        </authorList>
    </citation>
    <scope>NUCLEOTIDE SEQUENCE [LARGE SCALE GENOMIC DNA]</scope>
    <source>
        <strain evidence="12 13">NCTC13533</strain>
    </source>
</reference>
<dbReference type="AlphaFoldDB" id="A0A376EA80"/>
<dbReference type="GO" id="GO:0016020">
    <property type="term" value="C:membrane"/>
    <property type="evidence" value="ECO:0007669"/>
    <property type="project" value="InterPro"/>
</dbReference>
<keyword evidence="1" id="KW-0813">Transport</keyword>